<organism evidence="1 2">
    <name type="scientific">Spirosoma endbachense</name>
    <dbReference type="NCBI Taxonomy" id="2666025"/>
    <lineage>
        <taxon>Bacteria</taxon>
        <taxon>Pseudomonadati</taxon>
        <taxon>Bacteroidota</taxon>
        <taxon>Cytophagia</taxon>
        <taxon>Cytophagales</taxon>
        <taxon>Cytophagaceae</taxon>
        <taxon>Spirosoma</taxon>
    </lineage>
</organism>
<keyword evidence="2" id="KW-1185">Reference proteome</keyword>
<evidence type="ECO:0000313" key="1">
    <source>
        <dbReference type="EMBL" id="QHW00706.1"/>
    </source>
</evidence>
<evidence type="ECO:0000313" key="2">
    <source>
        <dbReference type="Proteomes" id="UP000464577"/>
    </source>
</evidence>
<dbReference type="Proteomes" id="UP000464577">
    <property type="component" value="Chromosome"/>
</dbReference>
<reference evidence="1 2" key="1">
    <citation type="submission" date="2019-11" db="EMBL/GenBank/DDBJ databases">
        <title>Spirosoma endbachense sp. nov., isolated from a natural salt meadow.</title>
        <authorList>
            <person name="Rojas J."/>
            <person name="Ambika Manirajan B."/>
            <person name="Ratering S."/>
            <person name="Suarez C."/>
            <person name="Geissler-Plaum R."/>
            <person name="Schnell S."/>
        </authorList>
    </citation>
    <scope>NUCLEOTIDE SEQUENCE [LARGE SCALE GENOMIC DNA]</scope>
    <source>
        <strain evidence="1 2">I-24</strain>
    </source>
</reference>
<accession>A0A6P1W6Q9</accession>
<dbReference type="EMBL" id="CP045997">
    <property type="protein sequence ID" value="QHW00706.1"/>
    <property type="molecule type" value="Genomic_DNA"/>
</dbReference>
<protein>
    <submittedName>
        <fullName evidence="1">Uncharacterized protein</fullName>
    </submittedName>
</protein>
<name>A0A6P1W6Q9_9BACT</name>
<dbReference type="AlphaFoldDB" id="A0A6P1W6Q9"/>
<gene>
    <name evidence="1" type="ORF">GJR95_39305</name>
</gene>
<dbReference type="KEGG" id="senf:GJR95_39305"/>
<sequence length="99" mass="11567">MMITLKEVAQEKVLKKIRKRRQQVIRTYEKVVLKLEAQLEKVNRINDQEAVATLREIIQSGLDQSRTLLERAQQDYNSVVAKQAESWNHKQVPKPGFLP</sequence>
<dbReference type="RefSeq" id="WP_162391099.1">
    <property type="nucleotide sequence ID" value="NZ_CP045997.1"/>
</dbReference>
<proteinExistence type="predicted"/>